<organism evidence="2 3">
    <name type="scientific">Trametes coccinea (strain BRFM310)</name>
    <name type="common">Pycnoporus coccineus</name>
    <dbReference type="NCBI Taxonomy" id="1353009"/>
    <lineage>
        <taxon>Eukaryota</taxon>
        <taxon>Fungi</taxon>
        <taxon>Dikarya</taxon>
        <taxon>Basidiomycota</taxon>
        <taxon>Agaricomycotina</taxon>
        <taxon>Agaricomycetes</taxon>
        <taxon>Polyporales</taxon>
        <taxon>Polyporaceae</taxon>
        <taxon>Trametes</taxon>
    </lineage>
</organism>
<gene>
    <name evidence="2" type="ORF">PYCCODRAFT_1210310</name>
</gene>
<proteinExistence type="predicted"/>
<evidence type="ECO:0000313" key="2">
    <source>
        <dbReference type="EMBL" id="OSC96965.1"/>
    </source>
</evidence>
<feature type="compositionally biased region" description="Polar residues" evidence="1">
    <location>
        <begin position="13"/>
        <end position="29"/>
    </location>
</feature>
<dbReference type="AlphaFoldDB" id="A0A1Y2I730"/>
<reference evidence="2 3" key="1">
    <citation type="journal article" date="2015" name="Biotechnol. Biofuels">
        <title>Enhanced degradation of softwood versus hardwood by the white-rot fungus Pycnoporus coccineus.</title>
        <authorList>
            <person name="Couturier M."/>
            <person name="Navarro D."/>
            <person name="Chevret D."/>
            <person name="Henrissat B."/>
            <person name="Piumi F."/>
            <person name="Ruiz-Duenas F.J."/>
            <person name="Martinez A.T."/>
            <person name="Grigoriev I.V."/>
            <person name="Riley R."/>
            <person name="Lipzen A."/>
            <person name="Berrin J.G."/>
            <person name="Master E.R."/>
            <person name="Rosso M.N."/>
        </authorList>
    </citation>
    <scope>NUCLEOTIDE SEQUENCE [LARGE SCALE GENOMIC DNA]</scope>
    <source>
        <strain evidence="2 3">BRFM310</strain>
    </source>
</reference>
<feature type="region of interest" description="Disordered" evidence="1">
    <location>
        <begin position="1"/>
        <end position="29"/>
    </location>
</feature>
<dbReference type="Proteomes" id="UP000193067">
    <property type="component" value="Unassembled WGS sequence"/>
</dbReference>
<evidence type="ECO:0000256" key="1">
    <source>
        <dbReference type="SAM" id="MobiDB-lite"/>
    </source>
</evidence>
<dbReference type="EMBL" id="KZ084161">
    <property type="protein sequence ID" value="OSC96965.1"/>
    <property type="molecule type" value="Genomic_DNA"/>
</dbReference>
<protein>
    <submittedName>
        <fullName evidence="2">Uncharacterized protein</fullName>
    </submittedName>
</protein>
<accession>A0A1Y2I730</accession>
<evidence type="ECO:0000313" key="3">
    <source>
        <dbReference type="Proteomes" id="UP000193067"/>
    </source>
</evidence>
<keyword evidence="3" id="KW-1185">Reference proteome</keyword>
<sequence>MLEDSQRKCLPHGQNTTRQPTTIDTPLHTLSSESMGSRAYLRRLYQWTHQSRRRAPLRRHVSLHTPPRPGIAAQRIIPQLPLTTVCVEFRMAVNAVVELLLGRLSLLCAEHTRLDEPMAVRVLLCMSERFGYTGWAARRCVQCGQRQHSHLPGIKARELTIGKAQALAHRTT</sequence>
<name>A0A1Y2I730_TRAC3</name>